<dbReference type="PRINTS" id="PR00909">
    <property type="entry name" value="SPERMDNBNDNG"/>
</dbReference>
<organism evidence="5 6">
    <name type="scientific">Zingiber officinale</name>
    <name type="common">Ginger</name>
    <name type="synonym">Amomum zingiber</name>
    <dbReference type="NCBI Taxonomy" id="94328"/>
    <lineage>
        <taxon>Eukaryota</taxon>
        <taxon>Viridiplantae</taxon>
        <taxon>Streptophyta</taxon>
        <taxon>Embryophyta</taxon>
        <taxon>Tracheophyta</taxon>
        <taxon>Spermatophyta</taxon>
        <taxon>Magnoliopsida</taxon>
        <taxon>Liliopsida</taxon>
        <taxon>Zingiberales</taxon>
        <taxon>Zingiberaceae</taxon>
        <taxon>Zingiber</taxon>
    </lineage>
</organism>
<dbReference type="PANTHER" id="PTHR30222">
    <property type="entry name" value="SPERMIDINE/PUTRESCINE-BINDING PERIPLASMIC PROTEIN"/>
    <property type="match status" value="1"/>
</dbReference>
<keyword evidence="3" id="KW-0732">Signal</keyword>
<dbReference type="Proteomes" id="UP000734854">
    <property type="component" value="Unassembled WGS sequence"/>
</dbReference>
<evidence type="ECO:0000256" key="2">
    <source>
        <dbReference type="ARBA" id="ARBA00022448"/>
    </source>
</evidence>
<dbReference type="EMBL" id="JACMSC010000014">
    <property type="protein sequence ID" value="KAG6489923.1"/>
    <property type="molecule type" value="Genomic_DNA"/>
</dbReference>
<evidence type="ECO:0000313" key="5">
    <source>
        <dbReference type="EMBL" id="KAG6489923.1"/>
    </source>
</evidence>
<dbReference type="SUPFAM" id="SSF53850">
    <property type="entry name" value="Periplasmic binding protein-like II"/>
    <property type="match status" value="1"/>
</dbReference>
<evidence type="ECO:0000256" key="1">
    <source>
        <dbReference type="ARBA" id="ARBA00004418"/>
    </source>
</evidence>
<dbReference type="AlphaFoldDB" id="A0A8J5FMB5"/>
<sequence length="544" mass="60594">MALFQQLPSTLHPGVPHLAPSSLPLWFSAPGKARNGCFPRAAAAAGASGESETTPCRRILLPLPLSETLRRHSVLVVHLAASAACLIGFCARPCALASVILSPPTALAAPVHEMGNPDTVVENTTDDEELLAALEAWKSKTYALTVPLKIVSLRGSLPPSWIKDFIQAQGRRLKLSIEYRGGFESIFSDLAEVSDKGHLQPKSAMAADIIAIGDSWLNFAIAKDLIVPIKHIEEQDWFKTLSDKWKVHLCRNDKGELDPNGCIWGAPYRWGTMVIAYKKNKFRKHNLKPIEDWSDLWRDELAGKISMVDSSREVIGAVLKYMGASYNTKDIEKQASGGRKEVLRCLRVLQRQVRVFDSVNYLKAFSVGDVWVAVGWSSDVIPVAKRMSNVAVIVPKSGSSMWADLWVIPSATRFKTDQIGGRVRGPSPLIHQWIEFCLQIARALPFHQEVVPFYLRLTIKKSSERPEEPDRKKSIKAPGTLRGVPNKAILLENRFVTPMSWHTLMIYKNLRVTFDETKVHNSLCKNLLLKDVIILSLFGTNTRL</sequence>
<protein>
    <submittedName>
        <fullName evidence="5">Uncharacterized protein</fullName>
    </submittedName>
</protein>
<evidence type="ECO:0000256" key="3">
    <source>
        <dbReference type="ARBA" id="ARBA00022729"/>
    </source>
</evidence>
<name>A0A8J5FMB5_ZINOF</name>
<keyword evidence="2" id="KW-0813">Transport</keyword>
<dbReference type="GO" id="GO:0015846">
    <property type="term" value="P:polyamine transport"/>
    <property type="evidence" value="ECO:0007669"/>
    <property type="project" value="InterPro"/>
</dbReference>
<dbReference type="InterPro" id="IPR006059">
    <property type="entry name" value="SBP"/>
</dbReference>
<accession>A0A8J5FMB5</accession>
<dbReference type="GO" id="GO:0019808">
    <property type="term" value="F:polyamine binding"/>
    <property type="evidence" value="ECO:0007669"/>
    <property type="project" value="InterPro"/>
</dbReference>
<dbReference type="CDD" id="cd13661">
    <property type="entry name" value="PBP2_PotD_PotF_like_1"/>
    <property type="match status" value="1"/>
</dbReference>
<comment type="caution">
    <text evidence="5">The sequence shown here is derived from an EMBL/GenBank/DDBJ whole genome shotgun (WGS) entry which is preliminary data.</text>
</comment>
<dbReference type="PANTHER" id="PTHR30222:SF17">
    <property type="entry name" value="SPERMIDINE_PUTRESCINE-BINDING PERIPLASMIC PROTEIN"/>
    <property type="match status" value="1"/>
</dbReference>
<keyword evidence="4" id="KW-0574">Periplasm</keyword>
<evidence type="ECO:0000313" key="6">
    <source>
        <dbReference type="Proteomes" id="UP000734854"/>
    </source>
</evidence>
<dbReference type="InterPro" id="IPR001188">
    <property type="entry name" value="Sperm_putr-bd"/>
</dbReference>
<dbReference type="Pfam" id="PF13416">
    <property type="entry name" value="SBP_bac_8"/>
    <property type="match status" value="1"/>
</dbReference>
<gene>
    <name evidence="5" type="ORF">ZIOFF_051204</name>
</gene>
<keyword evidence="6" id="KW-1185">Reference proteome</keyword>
<evidence type="ECO:0000256" key="4">
    <source>
        <dbReference type="ARBA" id="ARBA00022764"/>
    </source>
</evidence>
<reference evidence="5 6" key="1">
    <citation type="submission" date="2020-08" db="EMBL/GenBank/DDBJ databases">
        <title>Plant Genome Project.</title>
        <authorList>
            <person name="Zhang R.-G."/>
        </authorList>
    </citation>
    <scope>NUCLEOTIDE SEQUENCE [LARGE SCALE GENOMIC DNA]</scope>
    <source>
        <tissue evidence="5">Rhizome</tissue>
    </source>
</reference>
<dbReference type="Gene3D" id="3.40.190.10">
    <property type="entry name" value="Periplasmic binding protein-like II"/>
    <property type="match status" value="2"/>
</dbReference>
<comment type="subcellular location">
    <subcellularLocation>
        <location evidence="1">Periplasm</location>
    </subcellularLocation>
</comment>
<proteinExistence type="predicted"/>